<protein>
    <recommendedName>
        <fullName evidence="1">AAA+ ATPase domain-containing protein</fullName>
    </recommendedName>
</protein>
<dbReference type="InterPro" id="IPR018647">
    <property type="entry name" value="SLFN_3-like_DNA/RNA_helicase"/>
</dbReference>
<dbReference type="Gene3D" id="3.40.50.300">
    <property type="entry name" value="P-loop containing nucleotide triphosphate hydrolases"/>
    <property type="match status" value="1"/>
</dbReference>
<dbReference type="InterPro" id="IPR003593">
    <property type="entry name" value="AAA+_ATPase"/>
</dbReference>
<proteinExistence type="predicted"/>
<feature type="domain" description="AAA+ ATPase" evidence="1">
    <location>
        <begin position="113"/>
        <end position="242"/>
    </location>
</feature>
<dbReference type="SUPFAM" id="SSF52540">
    <property type="entry name" value="P-loop containing nucleoside triphosphate hydrolases"/>
    <property type="match status" value="1"/>
</dbReference>
<organism evidence="2 3">
    <name type="scientific">Modestobacter marinus</name>
    <dbReference type="NCBI Taxonomy" id="477641"/>
    <lineage>
        <taxon>Bacteria</taxon>
        <taxon>Bacillati</taxon>
        <taxon>Actinomycetota</taxon>
        <taxon>Actinomycetes</taxon>
        <taxon>Geodermatophilales</taxon>
        <taxon>Geodermatophilaceae</taxon>
        <taxon>Modestobacter</taxon>
    </lineage>
</organism>
<comment type="caution">
    <text evidence="2">The sequence shown here is derived from an EMBL/GenBank/DDBJ whole genome shotgun (WGS) entry which is preliminary data.</text>
</comment>
<evidence type="ECO:0000259" key="1">
    <source>
        <dbReference type="SMART" id="SM00382"/>
    </source>
</evidence>
<dbReference type="Proteomes" id="UP000648663">
    <property type="component" value="Unassembled WGS sequence"/>
</dbReference>
<dbReference type="SMART" id="SM00382">
    <property type="entry name" value="AAA"/>
    <property type="match status" value="1"/>
</dbReference>
<dbReference type="EMBL" id="BMMI01000003">
    <property type="protein sequence ID" value="GGL63749.1"/>
    <property type="molecule type" value="Genomic_DNA"/>
</dbReference>
<gene>
    <name evidence="2" type="ORF">GCM10011589_19830</name>
</gene>
<dbReference type="InterPro" id="IPR027417">
    <property type="entry name" value="P-loop_NTPase"/>
</dbReference>
<keyword evidence="3" id="KW-1185">Reference proteome</keyword>
<sequence length="474" mass="52285">MSADPVSGAAYLHNASDDSVHALRTYPQDRSGQLFTALGRARFLDYLRSRLSPINADIHADRLLRSSFTSCKRLLSVAAEEFHGRPQFIFLNEQLVAFNLVLHEATKAQSVDHKSVVVISGGPGSGKSAVALSLLGELNLRGLIAAHVTGSRSFTQTLRRVISPQAPRVAALFKYFNQFIDAPENGLDVLIADEAHRLRKTSVNRWTRPELNTGKRQVDEIIDAARLSVFLLDQDQVVRPGETGTLEEIEDHARARGIPVSHVALDGQYRSGGDPEYVNWVDRLLGLTAGRPAPWTGNADFELKLASSPSALEAMLADRVVMGQSARIAAGYCWPWSDPLPDGSLVPDVRIGEWMHPWALKGDRSVGGAPPAALWASDDRGFGQVGTVYSAQGFDYEWSGVLVGPDLVWRNDDWVTVRQASMDPDFKNLRRVSDADFDVLVRNVYKVLLTRGLRGTILYSTDEETQEFLKTVVR</sequence>
<accession>A0ABQ2FXL7</accession>
<dbReference type="Pfam" id="PF09848">
    <property type="entry name" value="SLFN-g3_helicase"/>
    <property type="match status" value="1"/>
</dbReference>
<evidence type="ECO:0000313" key="3">
    <source>
        <dbReference type="Proteomes" id="UP000648663"/>
    </source>
</evidence>
<reference evidence="3" key="1">
    <citation type="journal article" date="2019" name="Int. J. Syst. Evol. Microbiol.">
        <title>The Global Catalogue of Microorganisms (GCM) 10K type strain sequencing project: providing services to taxonomists for standard genome sequencing and annotation.</title>
        <authorList>
            <consortium name="The Broad Institute Genomics Platform"/>
            <consortium name="The Broad Institute Genome Sequencing Center for Infectious Disease"/>
            <person name="Wu L."/>
            <person name="Ma J."/>
        </authorList>
    </citation>
    <scope>NUCLEOTIDE SEQUENCE [LARGE SCALE GENOMIC DNA]</scope>
    <source>
        <strain evidence="3">CGMCC 4.5581</strain>
    </source>
</reference>
<evidence type="ECO:0000313" key="2">
    <source>
        <dbReference type="EMBL" id="GGL63749.1"/>
    </source>
</evidence>
<name>A0ABQ2FXL7_9ACTN</name>